<dbReference type="GO" id="GO:0003735">
    <property type="term" value="F:structural constituent of ribosome"/>
    <property type="evidence" value="ECO:0007669"/>
    <property type="project" value="InterPro"/>
</dbReference>
<dbReference type="PANTHER" id="PTHR19970">
    <property type="entry name" value="RIBOSOMAL PROTEIN L39E"/>
    <property type="match status" value="1"/>
</dbReference>
<proteinExistence type="inferred from homology"/>
<dbReference type="InterPro" id="IPR000077">
    <property type="entry name" value="Ribosomal_eL39"/>
</dbReference>
<comment type="caution">
    <text evidence="4">The sequence shown here is derived from an EMBL/GenBank/DDBJ whole genome shotgun (WGS) entry which is preliminary data.</text>
</comment>
<dbReference type="Gene3D" id="1.10.1620.10">
    <property type="entry name" value="Ribosomal protein L39e"/>
    <property type="match status" value="1"/>
</dbReference>
<dbReference type="AlphaFoldDB" id="A0A835LIF8"/>
<dbReference type="SUPFAM" id="SSF48662">
    <property type="entry name" value="Ribosomal protein L39e"/>
    <property type="match status" value="1"/>
</dbReference>
<dbReference type="PANTHER" id="PTHR19970:SF0">
    <property type="entry name" value="LARGE RIBOSOMAL SUBUNIT PROTEIN EL39"/>
    <property type="match status" value="1"/>
</dbReference>
<evidence type="ECO:0000313" key="4">
    <source>
        <dbReference type="EMBL" id="KAF9588506.1"/>
    </source>
</evidence>
<dbReference type="InterPro" id="IPR023626">
    <property type="entry name" value="Ribosomal_eL39_dom_sf"/>
</dbReference>
<dbReference type="GO" id="GO:0006412">
    <property type="term" value="P:translation"/>
    <property type="evidence" value="ECO:0007669"/>
    <property type="project" value="InterPro"/>
</dbReference>
<dbReference type="EMBL" id="JADFTS010000009">
    <property type="protein sequence ID" value="KAF9588506.1"/>
    <property type="molecule type" value="Genomic_DNA"/>
</dbReference>
<dbReference type="OrthoDB" id="10251208at2759"/>
<dbReference type="GO" id="GO:0022625">
    <property type="term" value="C:cytosolic large ribosomal subunit"/>
    <property type="evidence" value="ECO:0007669"/>
    <property type="project" value="TreeGrafter"/>
</dbReference>
<protein>
    <recommendedName>
        <fullName evidence="6">Ribosomal protein L39</fullName>
    </recommendedName>
</protein>
<sequence>MIKKKLAKKMRLNRPIPHWIRMRTDSTIRTKTVLLDWLTGLATLYANRRRKELKTVGLDIVHKIVDVSSRFERI</sequence>
<evidence type="ECO:0000256" key="3">
    <source>
        <dbReference type="ARBA" id="ARBA00023274"/>
    </source>
</evidence>
<dbReference type="Proteomes" id="UP000631114">
    <property type="component" value="Unassembled WGS sequence"/>
</dbReference>
<name>A0A835LIF8_9MAGN</name>
<organism evidence="4 5">
    <name type="scientific">Coptis chinensis</name>
    <dbReference type="NCBI Taxonomy" id="261450"/>
    <lineage>
        <taxon>Eukaryota</taxon>
        <taxon>Viridiplantae</taxon>
        <taxon>Streptophyta</taxon>
        <taxon>Embryophyta</taxon>
        <taxon>Tracheophyta</taxon>
        <taxon>Spermatophyta</taxon>
        <taxon>Magnoliopsida</taxon>
        <taxon>Ranunculales</taxon>
        <taxon>Ranunculaceae</taxon>
        <taxon>Coptidoideae</taxon>
        <taxon>Coptis</taxon>
    </lineage>
</organism>
<evidence type="ECO:0000256" key="2">
    <source>
        <dbReference type="ARBA" id="ARBA00022980"/>
    </source>
</evidence>
<keyword evidence="2" id="KW-0689">Ribosomal protein</keyword>
<evidence type="ECO:0000313" key="5">
    <source>
        <dbReference type="Proteomes" id="UP000631114"/>
    </source>
</evidence>
<evidence type="ECO:0000256" key="1">
    <source>
        <dbReference type="ARBA" id="ARBA00009339"/>
    </source>
</evidence>
<keyword evidence="3" id="KW-0687">Ribonucleoprotein</keyword>
<evidence type="ECO:0008006" key="6">
    <source>
        <dbReference type="Google" id="ProtNLM"/>
    </source>
</evidence>
<gene>
    <name evidence="4" type="ORF">IFM89_012056</name>
</gene>
<reference evidence="4 5" key="1">
    <citation type="submission" date="2020-10" db="EMBL/GenBank/DDBJ databases">
        <title>The Coptis chinensis genome and diversification of protoberbering-type alkaloids.</title>
        <authorList>
            <person name="Wang B."/>
            <person name="Shu S."/>
            <person name="Song C."/>
            <person name="Liu Y."/>
        </authorList>
    </citation>
    <scope>NUCLEOTIDE SEQUENCE [LARGE SCALE GENOMIC DNA]</scope>
    <source>
        <strain evidence="4">HL-2020</strain>
        <tissue evidence="4">Leaf</tissue>
    </source>
</reference>
<accession>A0A835LIF8</accession>
<keyword evidence="5" id="KW-1185">Reference proteome</keyword>
<dbReference type="Pfam" id="PF00832">
    <property type="entry name" value="Ribosomal_L39"/>
    <property type="match status" value="1"/>
</dbReference>
<comment type="similarity">
    <text evidence="1">Belongs to the eukaryotic ribosomal protein eL39 family.</text>
</comment>